<feature type="compositionally biased region" description="Low complexity" evidence="1">
    <location>
        <begin position="157"/>
        <end position="171"/>
    </location>
</feature>
<feature type="compositionally biased region" description="Polar residues" evidence="1">
    <location>
        <begin position="68"/>
        <end position="84"/>
    </location>
</feature>
<feature type="compositionally biased region" description="Low complexity" evidence="1">
    <location>
        <begin position="297"/>
        <end position="311"/>
    </location>
</feature>
<dbReference type="AlphaFoldDB" id="A0A507DIR2"/>
<feature type="compositionally biased region" description="Basic and acidic residues" evidence="1">
    <location>
        <begin position="1"/>
        <end position="12"/>
    </location>
</feature>
<protein>
    <submittedName>
        <fullName evidence="2">Uncharacterized protein</fullName>
    </submittedName>
</protein>
<feature type="region of interest" description="Disordered" evidence="1">
    <location>
        <begin position="157"/>
        <end position="223"/>
    </location>
</feature>
<comment type="caution">
    <text evidence="2">The sequence shown here is derived from an EMBL/GenBank/DDBJ whole genome shotgun (WGS) entry which is preliminary data.</text>
</comment>
<name>A0A507DIR2_9FUNG</name>
<feature type="compositionally biased region" description="Acidic residues" evidence="1">
    <location>
        <begin position="40"/>
        <end position="50"/>
    </location>
</feature>
<reference evidence="2 3" key="1">
    <citation type="journal article" date="2019" name="Sci. Rep.">
        <title>Comparative genomics of chytrid fungi reveal insights into the obligate biotrophic and pathogenic lifestyle of Synchytrium endobioticum.</title>
        <authorList>
            <person name="van de Vossenberg B.T.L.H."/>
            <person name="Warris S."/>
            <person name="Nguyen H.D.T."/>
            <person name="van Gent-Pelzer M.P.E."/>
            <person name="Joly D.L."/>
            <person name="van de Geest H.C."/>
            <person name="Bonants P.J.M."/>
            <person name="Smith D.S."/>
            <person name="Levesque C.A."/>
            <person name="van der Lee T.A.J."/>
        </authorList>
    </citation>
    <scope>NUCLEOTIDE SEQUENCE [LARGE SCALE GENOMIC DNA]</scope>
    <source>
        <strain evidence="2 3">LEV6574</strain>
    </source>
</reference>
<feature type="compositionally biased region" description="Low complexity" evidence="1">
    <location>
        <begin position="85"/>
        <end position="94"/>
    </location>
</feature>
<feature type="region of interest" description="Disordered" evidence="1">
    <location>
        <begin position="1"/>
        <end position="104"/>
    </location>
</feature>
<feature type="compositionally biased region" description="Low complexity" evidence="1">
    <location>
        <begin position="57"/>
        <end position="67"/>
    </location>
</feature>
<feature type="compositionally biased region" description="Acidic residues" evidence="1">
    <location>
        <begin position="192"/>
        <end position="205"/>
    </location>
</feature>
<gene>
    <name evidence="2" type="ORF">SeLEV6574_g00696</name>
</gene>
<proteinExistence type="predicted"/>
<evidence type="ECO:0000313" key="2">
    <source>
        <dbReference type="EMBL" id="TPX50788.1"/>
    </source>
</evidence>
<organism evidence="2 3">
    <name type="scientific">Synchytrium endobioticum</name>
    <dbReference type="NCBI Taxonomy" id="286115"/>
    <lineage>
        <taxon>Eukaryota</taxon>
        <taxon>Fungi</taxon>
        <taxon>Fungi incertae sedis</taxon>
        <taxon>Chytridiomycota</taxon>
        <taxon>Chytridiomycota incertae sedis</taxon>
        <taxon>Chytridiomycetes</taxon>
        <taxon>Synchytriales</taxon>
        <taxon>Synchytriaceae</taxon>
        <taxon>Synchytrium</taxon>
    </lineage>
</organism>
<accession>A0A507DIR2</accession>
<evidence type="ECO:0000313" key="3">
    <source>
        <dbReference type="Proteomes" id="UP000320475"/>
    </source>
</evidence>
<dbReference type="Proteomes" id="UP000320475">
    <property type="component" value="Unassembled WGS sequence"/>
</dbReference>
<evidence type="ECO:0000256" key="1">
    <source>
        <dbReference type="SAM" id="MobiDB-lite"/>
    </source>
</evidence>
<feature type="region of interest" description="Disordered" evidence="1">
    <location>
        <begin position="296"/>
        <end position="328"/>
    </location>
</feature>
<dbReference type="EMBL" id="QEAM01000013">
    <property type="protein sequence ID" value="TPX50788.1"/>
    <property type="molecule type" value="Genomic_DNA"/>
</dbReference>
<feature type="compositionally biased region" description="Polar residues" evidence="1">
    <location>
        <begin position="180"/>
        <end position="191"/>
    </location>
</feature>
<sequence>MPPKYKGERLKIPEVGGWPGMRITTGPPPPPDRTFNPNDEYNDFTQDDYFDAGSNAPSSSSSRPSSSMRTATQKPLHNSPLRNSTTRNTYVTTTQPMKIKEDGTPVFNLRKRSDVNKNVTSGLPPPAVSSFLSRVTTGNNPSNIPANNQIDADVSRNISSSSSHNANNTGNQNARIPHINGTSSTRSTVDSGTDELEGWDEDDVETTYTPMSKGNGGGLKTGREDFAADQGLQTRMAITGLNASKSNATITATHDLTTTANAAFSEWGKKVQTWMDSNRWWSPPYDKGYPLPPWMKDNANSNSDNTPSTSPIKPSSMPGSPRTKSSSIRLKIHRRGVEFIVIIPPEHRHDPFGTFSAQCSARGLTEDEKMKAWEKFKLKLDNYN</sequence>